<dbReference type="EMBL" id="JBHRXY010000017">
    <property type="protein sequence ID" value="MFC3630941.1"/>
    <property type="molecule type" value="Genomic_DNA"/>
</dbReference>
<dbReference type="InterPro" id="IPR029058">
    <property type="entry name" value="AB_hydrolase_fold"/>
</dbReference>
<keyword evidence="3" id="KW-1185">Reference proteome</keyword>
<evidence type="ECO:0000256" key="1">
    <source>
        <dbReference type="SAM" id="MobiDB-lite"/>
    </source>
</evidence>
<dbReference type="InterPro" id="IPR020557">
    <property type="entry name" value="Fumarate_lyase_CS"/>
</dbReference>
<dbReference type="Gene3D" id="1.20.200.10">
    <property type="entry name" value="Fumarase/aspartase (Central domain)"/>
    <property type="match status" value="1"/>
</dbReference>
<dbReference type="SUPFAM" id="SSF48557">
    <property type="entry name" value="L-aspartase-like"/>
    <property type="match status" value="1"/>
</dbReference>
<evidence type="ECO:0000313" key="3">
    <source>
        <dbReference type="Proteomes" id="UP001595539"/>
    </source>
</evidence>
<dbReference type="Proteomes" id="UP001595539">
    <property type="component" value="Unassembled WGS sequence"/>
</dbReference>
<dbReference type="PROSITE" id="PS00163">
    <property type="entry name" value="FUMARATE_LYASES"/>
    <property type="match status" value="1"/>
</dbReference>
<reference evidence="3" key="1">
    <citation type="journal article" date="2019" name="Int. J. Syst. Evol. Microbiol.">
        <title>The Global Catalogue of Microorganisms (GCM) 10K type strain sequencing project: providing services to taxonomists for standard genome sequencing and annotation.</title>
        <authorList>
            <consortium name="The Broad Institute Genomics Platform"/>
            <consortium name="The Broad Institute Genome Sequencing Center for Infectious Disease"/>
            <person name="Wu L."/>
            <person name="Ma J."/>
        </authorList>
    </citation>
    <scope>NUCLEOTIDE SEQUENCE [LARGE SCALE GENOMIC DNA]</scope>
    <source>
        <strain evidence="3">KCTC 42473</strain>
    </source>
</reference>
<sequence>MEAAWVSGVDLHFADEGPQDDLAMVFCNSLGTDLRLWGGLLPHRPRFAGDVGALIRDRDLGQAVFVGLSIGGPDGATPPDLLRAPADPIPGARRDLIQDACHIPCAQTPTVGGSSIMPQKSNPVAAEAPVSIARLKAGGVSMIHGARIYAQERDGLALGVEWRTLVFRQIASSEAGTLATALLSLRPRHTRPPSWRQSEIPASLADHHHGRRTT</sequence>
<gene>
    <name evidence="2" type="ORF">ACFOM8_15980</name>
</gene>
<name>A0ABV7U7N6_9RHOB</name>
<dbReference type="SUPFAM" id="SSF53474">
    <property type="entry name" value="alpha/beta-Hydrolases"/>
    <property type="match status" value="1"/>
</dbReference>
<proteinExistence type="predicted"/>
<evidence type="ECO:0000313" key="2">
    <source>
        <dbReference type="EMBL" id="MFC3630941.1"/>
    </source>
</evidence>
<protein>
    <submittedName>
        <fullName evidence="2">Uncharacterized protein</fullName>
    </submittedName>
</protein>
<accession>A0ABV7U7N6</accession>
<organism evidence="2 3">
    <name type="scientific">Paracoccus angustae</name>
    <dbReference type="NCBI Taxonomy" id="1671480"/>
    <lineage>
        <taxon>Bacteria</taxon>
        <taxon>Pseudomonadati</taxon>
        <taxon>Pseudomonadota</taxon>
        <taxon>Alphaproteobacteria</taxon>
        <taxon>Rhodobacterales</taxon>
        <taxon>Paracoccaceae</taxon>
        <taxon>Paracoccus</taxon>
    </lineage>
</organism>
<feature type="region of interest" description="Disordered" evidence="1">
    <location>
        <begin position="189"/>
        <end position="214"/>
    </location>
</feature>
<dbReference type="InterPro" id="IPR008948">
    <property type="entry name" value="L-Aspartase-like"/>
</dbReference>
<comment type="caution">
    <text evidence="2">The sequence shown here is derived from an EMBL/GenBank/DDBJ whole genome shotgun (WGS) entry which is preliminary data.</text>
</comment>